<dbReference type="Proteomes" id="UP000571183">
    <property type="component" value="Unassembled WGS sequence"/>
</dbReference>
<accession>A0A840DGP2</accession>
<protein>
    <submittedName>
        <fullName evidence="2">Uncharacterized protein</fullName>
    </submittedName>
</protein>
<evidence type="ECO:0000313" key="3">
    <source>
        <dbReference type="Proteomes" id="UP000571183"/>
    </source>
</evidence>
<dbReference type="EMBL" id="JACIFD010000002">
    <property type="protein sequence ID" value="MBB4070935.1"/>
    <property type="molecule type" value="Genomic_DNA"/>
</dbReference>
<name>A0A840DGP2_9MICO</name>
<keyword evidence="1" id="KW-0472">Membrane</keyword>
<keyword evidence="1" id="KW-0812">Transmembrane</keyword>
<keyword evidence="3" id="KW-1185">Reference proteome</keyword>
<dbReference type="AlphaFoldDB" id="A0A840DGP2"/>
<feature type="transmembrane region" description="Helical" evidence="1">
    <location>
        <begin position="21"/>
        <end position="42"/>
    </location>
</feature>
<evidence type="ECO:0000313" key="2">
    <source>
        <dbReference type="EMBL" id="MBB4070935.1"/>
    </source>
</evidence>
<feature type="transmembrane region" description="Helical" evidence="1">
    <location>
        <begin position="54"/>
        <end position="75"/>
    </location>
</feature>
<gene>
    <name evidence="2" type="ORF">F5897_000219</name>
</gene>
<comment type="caution">
    <text evidence="2">The sequence shown here is derived from an EMBL/GenBank/DDBJ whole genome shotgun (WGS) entry which is preliminary data.</text>
</comment>
<organism evidence="2 3">
    <name type="scientific">Canibacter oris</name>
    <dbReference type="NCBI Taxonomy" id="1365628"/>
    <lineage>
        <taxon>Bacteria</taxon>
        <taxon>Bacillati</taxon>
        <taxon>Actinomycetota</taxon>
        <taxon>Actinomycetes</taxon>
        <taxon>Micrococcales</taxon>
        <taxon>Microbacteriaceae</taxon>
        <taxon>Canibacter</taxon>
    </lineage>
</organism>
<sequence>MSAAKHNDELFAQASRPAASFGTILLFLITFAMLVGGFYLFGISFEYGESMTSIWLFTAGLLLDSLAFWLAFGVIPRREKMEIDDKQ</sequence>
<reference evidence="2" key="1">
    <citation type="submission" date="2020-08" db="EMBL/GenBank/DDBJ databases">
        <title>Sequencing the genomes of 1000 actinobacteria strains.</title>
        <authorList>
            <person name="Klenk H.-P."/>
        </authorList>
    </citation>
    <scope>NUCLEOTIDE SEQUENCE [LARGE SCALE GENOMIC DNA]</scope>
    <source>
        <strain evidence="2">DSM 27064</strain>
    </source>
</reference>
<proteinExistence type="predicted"/>
<keyword evidence="1" id="KW-1133">Transmembrane helix</keyword>
<dbReference type="RefSeq" id="WP_124824342.1">
    <property type="nucleotide sequence ID" value="NZ_JACIFD010000002.1"/>
</dbReference>
<evidence type="ECO:0000256" key="1">
    <source>
        <dbReference type="SAM" id="Phobius"/>
    </source>
</evidence>